<comment type="caution">
    <text evidence="1">The sequence shown here is derived from an EMBL/GenBank/DDBJ whole genome shotgun (WGS) entry which is preliminary data.</text>
</comment>
<keyword evidence="2" id="KW-1185">Reference proteome</keyword>
<dbReference type="Proteomes" id="UP000239936">
    <property type="component" value="Unassembled WGS sequence"/>
</dbReference>
<accession>A0A2S7XSJ9</accession>
<dbReference type="Pfam" id="PF07793">
    <property type="entry name" value="DUF1631"/>
    <property type="match status" value="1"/>
</dbReference>
<evidence type="ECO:0000313" key="2">
    <source>
        <dbReference type="Proteomes" id="UP000239936"/>
    </source>
</evidence>
<proteinExistence type="predicted"/>
<sequence length="223" mass="24749">MPPAAMHTSAAPAVSIHQLMDALGNLQHGQLDPRTMPGVGMVQMASPSQQDNLLRQIRATPMASRSHPMDAMTIDIVSMLFDAIFNDPDLSATLRAEIAKLQIPVLKVALIDKTFFSDRKHPTRRLLDTIANSGIGRGEQDESRLTAEICAIVDSVVSEFDSDTQIFSAQVQRLEAFLKEEEGRARDNAEQMVNQLASVERKKLRCFVLIPPCNRAVNDRCRR</sequence>
<dbReference type="InterPro" id="IPR012434">
    <property type="entry name" value="DUF1631"/>
</dbReference>
<evidence type="ECO:0000313" key="1">
    <source>
        <dbReference type="EMBL" id="PQJ96438.1"/>
    </source>
</evidence>
<dbReference type="OrthoDB" id="6188167at2"/>
<dbReference type="AlphaFoldDB" id="A0A2S7XSJ9"/>
<name>A0A2S7XSJ9_9GAMM</name>
<dbReference type="EMBL" id="PPGH01000035">
    <property type="protein sequence ID" value="PQJ96438.1"/>
    <property type="molecule type" value="Genomic_DNA"/>
</dbReference>
<organism evidence="1 2">
    <name type="scientific">Chromatium okenii</name>
    <dbReference type="NCBI Taxonomy" id="61644"/>
    <lineage>
        <taxon>Bacteria</taxon>
        <taxon>Pseudomonadati</taxon>
        <taxon>Pseudomonadota</taxon>
        <taxon>Gammaproteobacteria</taxon>
        <taxon>Chromatiales</taxon>
        <taxon>Chromatiaceae</taxon>
        <taxon>Chromatium</taxon>
    </lineage>
</organism>
<protein>
    <recommendedName>
        <fullName evidence="3">DUF1631 domain-containing protein</fullName>
    </recommendedName>
</protein>
<gene>
    <name evidence="1" type="ORF">CXB77_11470</name>
</gene>
<evidence type="ECO:0008006" key="3">
    <source>
        <dbReference type="Google" id="ProtNLM"/>
    </source>
</evidence>
<reference evidence="1 2" key="1">
    <citation type="submission" date="2018-01" db="EMBL/GenBank/DDBJ databases">
        <title>The complete genome sequence of Chromatium okenii LaCa, a purple sulfur bacterium with a turbulent life.</title>
        <authorList>
            <person name="Luedin S.M."/>
            <person name="Liechti N."/>
            <person name="Storelli N."/>
            <person name="Danza F."/>
            <person name="Wittwer M."/>
            <person name="Pothier J.F."/>
            <person name="Tonolla M.A."/>
        </authorList>
    </citation>
    <scope>NUCLEOTIDE SEQUENCE [LARGE SCALE GENOMIC DNA]</scope>
    <source>
        <strain evidence="1 2">LaCa</strain>
    </source>
</reference>